<feature type="transmembrane region" description="Helical" evidence="1">
    <location>
        <begin position="63"/>
        <end position="88"/>
    </location>
</feature>
<organism evidence="2 3">
    <name type="scientific">Arthrobacter alpinus</name>
    <dbReference type="NCBI Taxonomy" id="656366"/>
    <lineage>
        <taxon>Bacteria</taxon>
        <taxon>Bacillati</taxon>
        <taxon>Actinomycetota</taxon>
        <taxon>Actinomycetes</taxon>
        <taxon>Micrococcales</taxon>
        <taxon>Micrococcaceae</taxon>
        <taxon>Arthrobacter</taxon>
    </lineage>
</organism>
<keyword evidence="1" id="KW-0812">Transmembrane</keyword>
<reference evidence="3" key="1">
    <citation type="submission" date="2015-11" db="EMBL/GenBank/DDBJ databases">
        <authorList>
            <person name="Kumar R."/>
            <person name="Singh D."/>
            <person name="Swarnkar M.K."/>
            <person name="Singh A.K."/>
            <person name="Kumar S."/>
        </authorList>
    </citation>
    <scope>NUCLEOTIDE SEQUENCE [LARGE SCALE GENOMIC DNA]</scope>
    <source>
        <strain evidence="3">ERGS4:06</strain>
    </source>
</reference>
<dbReference type="OrthoDB" id="4954306at2"/>
<sequence length="133" mass="14966">MNINEQGAQRQLQDQQTKAWHEQAVASGQKRYLKRASNGELVSYLPEEYGVGRTGLGPKIYTVWGHGILVAGELVFLVLVFQAINVGYDNVPMVVWFTVAFFTLVIAYSTWNLVKEAKATRLRRQRGLPTPAE</sequence>
<protein>
    <submittedName>
        <fullName evidence="2">Uncharacterized protein</fullName>
    </submittedName>
</protein>
<dbReference type="AlphaFoldDB" id="A0A0S2LWV4"/>
<reference evidence="2 3" key="2">
    <citation type="journal article" date="2016" name="J. Biotechnol.">
        <title>Complete genome sequence of Arthrobacter alpinus ERGS4:06, a yellow pigmented bacterium tolerant to cold and radiations isolated from Sikkim Himalaya.</title>
        <authorList>
            <person name="Kumar R."/>
            <person name="Singh D."/>
            <person name="Swarnkar M.K."/>
            <person name="Singh A.K."/>
            <person name="Kumar S."/>
        </authorList>
    </citation>
    <scope>NUCLEOTIDE SEQUENCE [LARGE SCALE GENOMIC DNA]</scope>
    <source>
        <strain evidence="2 3">ERGS4:06</strain>
    </source>
</reference>
<evidence type="ECO:0000256" key="1">
    <source>
        <dbReference type="SAM" id="Phobius"/>
    </source>
</evidence>
<proteinExistence type="predicted"/>
<evidence type="ECO:0000313" key="2">
    <source>
        <dbReference type="EMBL" id="ALO65965.1"/>
    </source>
</evidence>
<keyword evidence="1" id="KW-1133">Transmembrane helix</keyword>
<feature type="transmembrane region" description="Helical" evidence="1">
    <location>
        <begin position="94"/>
        <end position="114"/>
    </location>
</feature>
<dbReference type="RefSeq" id="WP_062286594.1">
    <property type="nucleotide sequence ID" value="NZ_CP013200.1"/>
</dbReference>
<evidence type="ECO:0000313" key="3">
    <source>
        <dbReference type="Proteomes" id="UP000059574"/>
    </source>
</evidence>
<dbReference type="Proteomes" id="UP000059574">
    <property type="component" value="Chromosome"/>
</dbReference>
<gene>
    <name evidence="2" type="ORF">AS189_04980</name>
</gene>
<accession>A0A0S2LWV4</accession>
<name>A0A0S2LWV4_9MICC</name>
<keyword evidence="1" id="KW-0472">Membrane</keyword>
<dbReference type="EMBL" id="CP013200">
    <property type="protein sequence ID" value="ALO65965.1"/>
    <property type="molecule type" value="Genomic_DNA"/>
</dbReference>